<evidence type="ECO:0000313" key="5">
    <source>
        <dbReference type="Proteomes" id="UP000484547"/>
    </source>
</evidence>
<dbReference type="Gene3D" id="3.40.50.300">
    <property type="entry name" value="P-loop containing nucleotide triphosphate hydrolases"/>
    <property type="match status" value="1"/>
</dbReference>
<dbReference type="InterPro" id="IPR006437">
    <property type="entry name" value="Phage_terminase_lsu"/>
</dbReference>
<keyword evidence="4" id="KW-1185">Reference proteome</keyword>
<dbReference type="PANTHER" id="PTHR39184:SF1">
    <property type="entry name" value="PBSX PHAGE TERMINASE LARGE SUBUNIT"/>
    <property type="match status" value="1"/>
</dbReference>
<dbReference type="RefSeq" id="WP_149877465.1">
    <property type="nucleotide sequence ID" value="NZ_WNBG01000015.1"/>
</dbReference>
<dbReference type="InterPro" id="IPR027417">
    <property type="entry name" value="P-loop_NTPase"/>
</dbReference>
<comment type="caution">
    <text evidence="2">The sequence shown here is derived from an EMBL/GenBank/DDBJ whole genome shotgun (WGS) entry which is preliminary data.</text>
</comment>
<dbReference type="PANTHER" id="PTHR39184">
    <property type="match status" value="1"/>
</dbReference>
<evidence type="ECO:0000313" key="4">
    <source>
        <dbReference type="Proteomes" id="UP000443070"/>
    </source>
</evidence>
<dbReference type="AlphaFoldDB" id="A0A7X3BWL5"/>
<organism evidence="2 5">
    <name type="scientific">Phascolarctobacterium faecium</name>
    <dbReference type="NCBI Taxonomy" id="33025"/>
    <lineage>
        <taxon>Bacteria</taxon>
        <taxon>Bacillati</taxon>
        <taxon>Bacillota</taxon>
        <taxon>Negativicutes</taxon>
        <taxon>Acidaminococcales</taxon>
        <taxon>Acidaminococcaceae</taxon>
        <taxon>Phascolarctobacterium</taxon>
    </lineage>
</organism>
<feature type="domain" description="Phage terminase large subunit C-terminal" evidence="1">
    <location>
        <begin position="265"/>
        <end position="385"/>
    </location>
</feature>
<protein>
    <submittedName>
        <fullName evidence="2">PBSX family phage terminase large subunit</fullName>
    </submittedName>
</protein>
<dbReference type="Proteomes" id="UP000443070">
    <property type="component" value="Unassembled WGS sequence"/>
</dbReference>
<reference evidence="4 5" key="1">
    <citation type="journal article" date="2019" name="Nat. Med.">
        <title>A library of human gut bacterial isolates paired with longitudinal multiomics data enables mechanistic microbiome research.</title>
        <authorList>
            <person name="Poyet M."/>
            <person name="Groussin M."/>
            <person name="Gibbons S.M."/>
            <person name="Avila-Pacheco J."/>
            <person name="Jiang X."/>
            <person name="Kearney S.M."/>
            <person name="Perrotta A.R."/>
            <person name="Berdy B."/>
            <person name="Zhao S."/>
            <person name="Lieberman T.D."/>
            <person name="Swanson P.K."/>
            <person name="Smith M."/>
            <person name="Roesemann S."/>
            <person name="Alexander J.E."/>
            <person name="Rich S.A."/>
            <person name="Livny J."/>
            <person name="Vlamakis H."/>
            <person name="Clish C."/>
            <person name="Bullock K."/>
            <person name="Deik A."/>
            <person name="Scott J."/>
            <person name="Pierce K.A."/>
            <person name="Xavier R.J."/>
            <person name="Alm E.J."/>
        </authorList>
    </citation>
    <scope>NUCLEOTIDE SEQUENCE [LARGE SCALE GENOMIC DNA]</scope>
    <source>
        <strain evidence="2 5">BIOML-A13</strain>
        <strain evidence="3 4">BIOML-A3</strain>
    </source>
</reference>
<dbReference type="Proteomes" id="UP000484547">
    <property type="component" value="Unassembled WGS sequence"/>
</dbReference>
<proteinExistence type="predicted"/>
<evidence type="ECO:0000313" key="2">
    <source>
        <dbReference type="EMBL" id="MTT76863.1"/>
    </source>
</evidence>
<dbReference type="Gene3D" id="3.30.420.280">
    <property type="match status" value="1"/>
</dbReference>
<dbReference type="EMBL" id="WNBW01000015">
    <property type="protein sequence ID" value="MTU05006.1"/>
    <property type="molecule type" value="Genomic_DNA"/>
</dbReference>
<dbReference type="Pfam" id="PF03237">
    <property type="entry name" value="Terminase_6N"/>
    <property type="match status" value="1"/>
</dbReference>
<evidence type="ECO:0000259" key="1">
    <source>
        <dbReference type="Pfam" id="PF17288"/>
    </source>
</evidence>
<evidence type="ECO:0000313" key="3">
    <source>
        <dbReference type="EMBL" id="MTU05006.1"/>
    </source>
</evidence>
<gene>
    <name evidence="2" type="ORF">GMD11_11435</name>
    <name evidence="3" type="ORF">GMD18_11500</name>
</gene>
<dbReference type="Pfam" id="PF17288">
    <property type="entry name" value="Terminase_3C"/>
    <property type="match status" value="1"/>
</dbReference>
<sequence>MKLTIKQQEYLNNATRRWNVKSGATRSGKTYLDIMAVIPLRTRHVQGKPGLTVFLGNTRGTLQRNIIEPLQSLYSSRLVGDIGADNTARIFGEKVYCLGADKVTQVDRLRGSSIKYAYCDEVVTYNNEVFEMLKSRLDKPYSRCDLTCNPDSPMHWFKKFMDSDADIYLQEYSIDDNDFLPSDFVENLKKEYTGTVWYDRYILGKWVLAEGLIYPMFSTNRHVKQVTPKCDRHYIFIDYGTQNPFAALLFGVRRELGVDVAYLIKEYYYSGRANNRQLTDDDYYNELVRLADGYDIDYIGIDPSAASMIATIKKHGQFSAKKAKNDVLNGIRSVASLIAQERLYVHISCKNTIAEFQSYLWDTKSTEDRPVKDNDHAMDALRYFVNTAMAQSNFVLIGG</sequence>
<dbReference type="InterPro" id="IPR035413">
    <property type="entry name" value="Terminase_L_C"/>
</dbReference>
<dbReference type="OrthoDB" id="4498710at2"/>
<dbReference type="InterPro" id="IPR052380">
    <property type="entry name" value="Viral_DNA_packaging_terminase"/>
</dbReference>
<dbReference type="EMBL" id="WNBM01000013">
    <property type="protein sequence ID" value="MTT76863.1"/>
    <property type="molecule type" value="Genomic_DNA"/>
</dbReference>
<name>A0A7X3BWL5_9FIRM</name>
<dbReference type="NCBIfam" id="TIGR01547">
    <property type="entry name" value="phage_term_2"/>
    <property type="match status" value="1"/>
</dbReference>
<accession>A0A7X3BWL5</accession>